<reference evidence="1" key="1">
    <citation type="journal article" date="2014" name="Int. J. Syst. Evol. Microbiol.">
        <title>Complete genome sequence of Corynebacterium casei LMG S-19264T (=DSM 44701T), isolated from a smear-ripened cheese.</title>
        <authorList>
            <consortium name="US DOE Joint Genome Institute (JGI-PGF)"/>
            <person name="Walter F."/>
            <person name="Albersmeier A."/>
            <person name="Kalinowski J."/>
            <person name="Ruckert C."/>
        </authorList>
    </citation>
    <scope>NUCLEOTIDE SEQUENCE</scope>
    <source>
        <strain evidence="1">CGMCC 1.15082</strain>
    </source>
</reference>
<reference evidence="1" key="2">
    <citation type="submission" date="2020-09" db="EMBL/GenBank/DDBJ databases">
        <authorList>
            <person name="Sun Q."/>
            <person name="Zhou Y."/>
        </authorList>
    </citation>
    <scope>NUCLEOTIDE SEQUENCE</scope>
    <source>
        <strain evidence="1">CGMCC 1.15082</strain>
    </source>
</reference>
<dbReference type="Proteomes" id="UP000646478">
    <property type="component" value="Unassembled WGS sequence"/>
</dbReference>
<accession>A0A916S7J8</accession>
<dbReference type="EMBL" id="BMHH01000003">
    <property type="protein sequence ID" value="GGA84881.1"/>
    <property type="molecule type" value="Genomic_DNA"/>
</dbReference>
<organism evidence="1 2">
    <name type="scientific">Brucella endophytica</name>
    <dbReference type="NCBI Taxonomy" id="1963359"/>
    <lineage>
        <taxon>Bacteria</taxon>
        <taxon>Pseudomonadati</taxon>
        <taxon>Pseudomonadota</taxon>
        <taxon>Alphaproteobacteria</taxon>
        <taxon>Hyphomicrobiales</taxon>
        <taxon>Brucellaceae</taxon>
        <taxon>Brucella/Ochrobactrum group</taxon>
        <taxon>Brucella</taxon>
    </lineage>
</organism>
<dbReference type="AlphaFoldDB" id="A0A916S7J8"/>
<evidence type="ECO:0000313" key="2">
    <source>
        <dbReference type="Proteomes" id="UP000646478"/>
    </source>
</evidence>
<gene>
    <name evidence="1" type="ORF">GCM10011491_10590</name>
</gene>
<dbReference type="RefSeq" id="WP_188822202.1">
    <property type="nucleotide sequence ID" value="NZ_BMHH01000003.1"/>
</dbReference>
<protein>
    <recommendedName>
        <fullName evidence="3">AP2 domain-containing protein</fullName>
    </recommendedName>
</protein>
<dbReference type="Gene3D" id="1.20.5.2050">
    <property type="match status" value="1"/>
</dbReference>
<name>A0A916S7J8_9HYPH</name>
<evidence type="ECO:0000313" key="1">
    <source>
        <dbReference type="EMBL" id="GGA84881.1"/>
    </source>
</evidence>
<evidence type="ECO:0008006" key="3">
    <source>
        <dbReference type="Google" id="ProtNLM"/>
    </source>
</evidence>
<keyword evidence="2" id="KW-1185">Reference proteome</keyword>
<sequence>MSERKRELIPVDRISQQDIENFGIWREKPKKPTHGKGWRVSIQRRGLVVLRNFKDAVYGSSEAALAQARAYRNAVIDILPPMTNREHAVQLRRNNTTGVPGIYRVEKEAGVFWEAHLHLAEGTKRKLFPATKYGEWEARAMAIAQRQQWLSEWEVEYFGTVGSYTKLKAGQRLAELADDKPDVLPTEMPKAEINARLAAINACFDAMRPLRLWVSVNCASGSRGRMSIVVSDAGRPARKLQREAGLRQQTLPEVLTKARVRIEQAITELYDLGVARWFMEKHGYLLDPECFDAQTGFRVGVLLPDELAAAVN</sequence>
<proteinExistence type="predicted"/>
<comment type="caution">
    <text evidence="1">The sequence shown here is derived from an EMBL/GenBank/DDBJ whole genome shotgun (WGS) entry which is preliminary data.</text>
</comment>